<dbReference type="GO" id="GO:0005524">
    <property type="term" value="F:ATP binding"/>
    <property type="evidence" value="ECO:0007669"/>
    <property type="project" value="InterPro"/>
</dbReference>
<dbReference type="InterPro" id="IPR003724">
    <property type="entry name" value="CblAdoTrfase_CobA"/>
</dbReference>
<comment type="catalytic activity">
    <reaction evidence="9">
        <text>2 cob(II)alamin + reduced [electron-transfer flavoprotein] + 2 ATP = 2 adenosylcob(III)alamin + 2 triphosphate + oxidized [electron-transfer flavoprotein] + 3 H(+)</text>
        <dbReference type="Rhea" id="RHEA:28671"/>
        <dbReference type="Rhea" id="RHEA-COMP:10685"/>
        <dbReference type="Rhea" id="RHEA-COMP:10686"/>
        <dbReference type="ChEBI" id="CHEBI:15378"/>
        <dbReference type="ChEBI" id="CHEBI:16304"/>
        <dbReference type="ChEBI" id="CHEBI:18036"/>
        <dbReference type="ChEBI" id="CHEBI:18408"/>
        <dbReference type="ChEBI" id="CHEBI:30616"/>
        <dbReference type="ChEBI" id="CHEBI:57692"/>
        <dbReference type="ChEBI" id="CHEBI:58307"/>
        <dbReference type="EC" id="2.5.1.17"/>
    </reaction>
</comment>
<dbReference type="EC" id="2.5.1.17" evidence="3"/>
<dbReference type="InterPro" id="IPR027417">
    <property type="entry name" value="P-loop_NTPase"/>
</dbReference>
<reference evidence="10" key="1">
    <citation type="submission" date="2022-08" db="EMBL/GenBank/DDBJ databases">
        <title>Genome Sequencing of Bacteroides fragilis Group Isolates with Nanopore Technology.</title>
        <authorList>
            <person name="Tisza M.J."/>
            <person name="Smith D."/>
            <person name="Dekker J.P."/>
        </authorList>
    </citation>
    <scope>NUCLEOTIDE SEQUENCE</scope>
    <source>
        <strain evidence="10">BFG-351</strain>
    </source>
</reference>
<dbReference type="GO" id="GO:0008817">
    <property type="term" value="F:corrinoid adenosyltransferase activity"/>
    <property type="evidence" value="ECO:0007669"/>
    <property type="project" value="UniProtKB-EC"/>
</dbReference>
<dbReference type="AlphaFoldDB" id="A0AAW5P2W8"/>
<proteinExistence type="inferred from homology"/>
<evidence type="ECO:0000256" key="2">
    <source>
        <dbReference type="ARBA" id="ARBA00007487"/>
    </source>
</evidence>
<protein>
    <recommendedName>
        <fullName evidence="3">corrinoid adenosyltransferase</fullName>
        <ecNumber evidence="3">2.5.1.17</ecNumber>
    </recommendedName>
    <alternativeName>
        <fullName evidence="5">Cob(II)alamin adenosyltransferase</fullName>
    </alternativeName>
    <alternativeName>
        <fullName evidence="7">Cob(II)yrinic acid a,c-diamide adenosyltransferase</fullName>
    </alternativeName>
    <alternativeName>
        <fullName evidence="6">Cobinamide/cobalamin adenosyltransferase</fullName>
    </alternativeName>
</protein>
<comment type="pathway">
    <text evidence="1">Cofactor biosynthesis; adenosylcobalamin biosynthesis; adenosylcobalamin from cob(II)yrinate a,c-diamide: step 2/7.</text>
</comment>
<dbReference type="PIRSF" id="PIRSF015617">
    <property type="entry name" value="Adensltrnsf_CobA"/>
    <property type="match status" value="1"/>
</dbReference>
<dbReference type="PANTHER" id="PTHR46638">
    <property type="entry name" value="CORRINOID ADENOSYLTRANSFERASE"/>
    <property type="match status" value="1"/>
</dbReference>
<name>A0AAW5P2W8_9BACE</name>
<dbReference type="NCBIfam" id="TIGR00708">
    <property type="entry name" value="cobA"/>
    <property type="match status" value="1"/>
</dbReference>
<dbReference type="Gene3D" id="3.40.50.300">
    <property type="entry name" value="P-loop containing nucleotide triphosphate hydrolases"/>
    <property type="match status" value="1"/>
</dbReference>
<dbReference type="Proteomes" id="UP001204548">
    <property type="component" value="Unassembled WGS sequence"/>
</dbReference>
<dbReference type="Pfam" id="PF02572">
    <property type="entry name" value="CobA_CobO_BtuR"/>
    <property type="match status" value="1"/>
</dbReference>
<evidence type="ECO:0000256" key="4">
    <source>
        <dbReference type="ARBA" id="ARBA00024929"/>
    </source>
</evidence>
<dbReference type="NCBIfam" id="NF004637">
    <property type="entry name" value="PRK05986.1"/>
    <property type="match status" value="1"/>
</dbReference>
<comment type="function">
    <text evidence="4">Required for both de novo synthesis of the corrin ring for the assimilation of exogenous corrinoids. Participates in the adenosylation of a variety of incomplete and complete corrinoids.</text>
</comment>
<evidence type="ECO:0000256" key="7">
    <source>
        <dbReference type="ARBA" id="ARBA00033354"/>
    </source>
</evidence>
<dbReference type="SUPFAM" id="SSF52540">
    <property type="entry name" value="P-loop containing nucleoside triphosphate hydrolases"/>
    <property type="match status" value="1"/>
</dbReference>
<dbReference type="RefSeq" id="WP_256207969.1">
    <property type="nucleotide sequence ID" value="NZ_JABFIA010000034.1"/>
</dbReference>
<evidence type="ECO:0000256" key="3">
    <source>
        <dbReference type="ARBA" id="ARBA00012454"/>
    </source>
</evidence>
<evidence type="ECO:0000313" key="10">
    <source>
        <dbReference type="EMBL" id="MCS2795016.1"/>
    </source>
</evidence>
<evidence type="ECO:0000256" key="8">
    <source>
        <dbReference type="ARBA" id="ARBA00048555"/>
    </source>
</evidence>
<dbReference type="PANTHER" id="PTHR46638:SF1">
    <property type="entry name" value="CORRINOID ADENOSYLTRANSFERASE"/>
    <property type="match status" value="1"/>
</dbReference>
<evidence type="ECO:0000256" key="1">
    <source>
        <dbReference type="ARBA" id="ARBA00005121"/>
    </source>
</evidence>
<dbReference type="CDD" id="cd00561">
    <property type="entry name" value="CobA_ACA"/>
    <property type="match status" value="1"/>
</dbReference>
<sequence length="179" mass="20181">MNHSEENQMEKGYIHIYTGDGKGKTTAAFGLAVRALCAGKSVFIGQFVKSMKYNETRMVEKFDRISIEQFGNGCMLTREATEEDIRAAHEGLTKCRDVLLSGEYAVVILDELTIALFLGLLELDDALQLLRSKRPETEVVITGRYAPQELIDIADLVTEMREVKHYYKQGVLSRDGIDR</sequence>
<evidence type="ECO:0000256" key="6">
    <source>
        <dbReference type="ARBA" id="ARBA00033334"/>
    </source>
</evidence>
<comment type="catalytic activity">
    <reaction evidence="8">
        <text>2 cob(II)yrinate a,c diamide + reduced [electron-transfer flavoprotein] + 2 ATP = 2 adenosylcob(III)yrinate a,c-diamide + 2 triphosphate + oxidized [electron-transfer flavoprotein] + 3 H(+)</text>
        <dbReference type="Rhea" id="RHEA:11528"/>
        <dbReference type="Rhea" id="RHEA-COMP:10685"/>
        <dbReference type="Rhea" id="RHEA-COMP:10686"/>
        <dbReference type="ChEBI" id="CHEBI:15378"/>
        <dbReference type="ChEBI" id="CHEBI:18036"/>
        <dbReference type="ChEBI" id="CHEBI:30616"/>
        <dbReference type="ChEBI" id="CHEBI:57692"/>
        <dbReference type="ChEBI" id="CHEBI:58307"/>
        <dbReference type="ChEBI" id="CHEBI:58503"/>
        <dbReference type="ChEBI" id="CHEBI:58537"/>
        <dbReference type="EC" id="2.5.1.17"/>
    </reaction>
</comment>
<dbReference type="GO" id="GO:0009236">
    <property type="term" value="P:cobalamin biosynthetic process"/>
    <property type="evidence" value="ECO:0007669"/>
    <property type="project" value="InterPro"/>
</dbReference>
<accession>A0AAW5P2W8</accession>
<dbReference type="EMBL" id="JANUTS010000001">
    <property type="protein sequence ID" value="MCS2795016.1"/>
    <property type="molecule type" value="Genomic_DNA"/>
</dbReference>
<evidence type="ECO:0000256" key="5">
    <source>
        <dbReference type="ARBA" id="ARBA00031529"/>
    </source>
</evidence>
<comment type="similarity">
    <text evidence="2">Belongs to the Cob(I)alamin adenosyltransferase family.</text>
</comment>
<comment type="caution">
    <text evidence="10">The sequence shown here is derived from an EMBL/GenBank/DDBJ whole genome shotgun (WGS) entry which is preliminary data.</text>
</comment>
<evidence type="ECO:0000256" key="9">
    <source>
        <dbReference type="ARBA" id="ARBA00048692"/>
    </source>
</evidence>
<evidence type="ECO:0000313" key="11">
    <source>
        <dbReference type="Proteomes" id="UP001204548"/>
    </source>
</evidence>
<gene>
    <name evidence="10" type="primary">cobO</name>
    <name evidence="10" type="ORF">NXW97_23995</name>
</gene>
<keyword evidence="10" id="KW-0808">Transferase</keyword>
<organism evidence="10 11">
    <name type="scientific">Bacteroides faecis</name>
    <dbReference type="NCBI Taxonomy" id="674529"/>
    <lineage>
        <taxon>Bacteria</taxon>
        <taxon>Pseudomonadati</taxon>
        <taxon>Bacteroidota</taxon>
        <taxon>Bacteroidia</taxon>
        <taxon>Bacteroidales</taxon>
        <taxon>Bacteroidaceae</taxon>
        <taxon>Bacteroides</taxon>
    </lineage>
</organism>